<dbReference type="AlphaFoldDB" id="A0AA47N8X1"/>
<comment type="caution">
    <text evidence="1">The sequence shown here is derived from an EMBL/GenBank/DDBJ whole genome shotgun (WGS) entry which is preliminary data.</text>
</comment>
<protein>
    <submittedName>
        <fullName evidence="1">Uncharacterized protein</fullName>
    </submittedName>
</protein>
<keyword evidence="2" id="KW-1185">Reference proteome</keyword>
<evidence type="ECO:0000313" key="2">
    <source>
        <dbReference type="Proteomes" id="UP001174136"/>
    </source>
</evidence>
<dbReference type="PANTHER" id="PTHR24401">
    <property type="entry name" value="SI:CH211-243P7.3-RELATED"/>
    <property type="match status" value="1"/>
</dbReference>
<sequence length="252" mass="27775">MCSSVGLPTEPFASMGVVRMCTPPPTLPPVPQYGWLLLVYCHDILSRLEDVKARVTSIFGTILKMDSTKRVTRKLAGAAAQTAAWATNVGNEHGQVLMSVLTDTEGSGLLSMAAGLVRRYRDAGVEPPQLLYVDRDCCSSHGTSKAAAAFKEWDKLVVRLDIWHLMRRYASGVNTESHQLYKSFLQQLSLCIFRWDPEDTARLLDAKKRTLEAQGMTFSSDAGVWRHVSRRGHGYPLPSPHAWSGGDGAADR</sequence>
<dbReference type="PANTHER" id="PTHR24401:SF29">
    <property type="entry name" value="SI:CH211-243P7.3-RELATED"/>
    <property type="match status" value="1"/>
</dbReference>
<dbReference type="EMBL" id="JAOPHQ010000614">
    <property type="protein sequence ID" value="KAK0153864.1"/>
    <property type="molecule type" value="Genomic_DNA"/>
</dbReference>
<organism evidence="1 2">
    <name type="scientific">Merluccius polli</name>
    <name type="common">Benguela hake</name>
    <name type="synonym">Merluccius cadenati</name>
    <dbReference type="NCBI Taxonomy" id="89951"/>
    <lineage>
        <taxon>Eukaryota</taxon>
        <taxon>Metazoa</taxon>
        <taxon>Chordata</taxon>
        <taxon>Craniata</taxon>
        <taxon>Vertebrata</taxon>
        <taxon>Euteleostomi</taxon>
        <taxon>Actinopterygii</taxon>
        <taxon>Neopterygii</taxon>
        <taxon>Teleostei</taxon>
        <taxon>Neoteleostei</taxon>
        <taxon>Acanthomorphata</taxon>
        <taxon>Zeiogadaria</taxon>
        <taxon>Gadariae</taxon>
        <taxon>Gadiformes</taxon>
        <taxon>Gadoidei</taxon>
        <taxon>Merlucciidae</taxon>
        <taxon>Merluccius</taxon>
    </lineage>
</organism>
<accession>A0AA47N8X1</accession>
<evidence type="ECO:0000313" key="1">
    <source>
        <dbReference type="EMBL" id="KAK0153864.1"/>
    </source>
</evidence>
<proteinExistence type="predicted"/>
<name>A0AA47N8X1_MERPO</name>
<gene>
    <name evidence="1" type="ORF">N1851_004056</name>
</gene>
<dbReference type="Proteomes" id="UP001174136">
    <property type="component" value="Unassembled WGS sequence"/>
</dbReference>
<reference evidence="1" key="1">
    <citation type="journal article" date="2023" name="Front. Mar. Sci.">
        <title>A new Merluccius polli reference genome to investigate the effects of global change in West African waters.</title>
        <authorList>
            <person name="Mateo J.L."/>
            <person name="Blanco-Fernandez C."/>
            <person name="Garcia-Vazquez E."/>
            <person name="Machado-Schiaffino G."/>
        </authorList>
    </citation>
    <scope>NUCLEOTIDE SEQUENCE</scope>
    <source>
        <strain evidence="1">C29</strain>
        <tissue evidence="1">Fin</tissue>
    </source>
</reference>